<dbReference type="InterPro" id="IPR006680">
    <property type="entry name" value="Amidohydro-rel"/>
</dbReference>
<proteinExistence type="predicted"/>
<organism evidence="2 3">
    <name type="scientific">Rhizobium rosettiformans W3</name>
    <dbReference type="NCBI Taxonomy" id="538378"/>
    <lineage>
        <taxon>Bacteria</taxon>
        <taxon>Pseudomonadati</taxon>
        <taxon>Pseudomonadota</taxon>
        <taxon>Alphaproteobacteria</taxon>
        <taxon>Hyphomicrobiales</taxon>
        <taxon>Rhizobiaceae</taxon>
        <taxon>Rhizobium/Agrobacterium group</taxon>
        <taxon>Rhizobium</taxon>
    </lineage>
</organism>
<dbReference type="PANTHER" id="PTHR35563">
    <property type="entry name" value="BARREL METAL-DEPENDENT HYDROLASE, PUTATIVE (AFU_ORTHOLOGUE AFUA_1G16240)-RELATED"/>
    <property type="match status" value="1"/>
</dbReference>
<sequence>MSLIRPLSGAKPSITLPKGAIDTQMHAYMPGFPALPGGPGLPAGDLPTPEQYRQFMDWIGIERVIVTQGMAHQLDNNNLVACLERFGDIAWGVAMIDATTSEAELDRLSAARVRGARIMNLPGGAANLTKLEEVDAIAASRDWMIAIQFDGSDILEYEERLSKLKSRWVLDHHGKFFCGVTPDSPQVQATKRLIDGGRCWFKFAGVYESSKSGGPEFADVAAVARAIAAHAPERIVWGTNWPHNMARAQAGYPDDAALADTVLGWLPDEKARRLALVDNPEELFAIAPAAGR</sequence>
<dbReference type="EMBL" id="STGU01000024">
    <property type="protein sequence ID" value="THV30575.1"/>
    <property type="molecule type" value="Genomic_DNA"/>
</dbReference>
<keyword evidence="2" id="KW-0378">Hydrolase</keyword>
<comment type="caution">
    <text evidence="2">The sequence shown here is derived from an EMBL/GenBank/DDBJ whole genome shotgun (WGS) entry which is preliminary data.</text>
</comment>
<dbReference type="Pfam" id="PF04909">
    <property type="entry name" value="Amidohydro_2"/>
    <property type="match status" value="1"/>
</dbReference>
<dbReference type="AlphaFoldDB" id="A0A4S8PLB1"/>
<name>A0A4S8PLB1_9HYPH</name>
<dbReference type="InterPro" id="IPR052358">
    <property type="entry name" value="Aro_Compnd_Degr_Hydrolases"/>
</dbReference>
<dbReference type="GO" id="GO:0016787">
    <property type="term" value="F:hydrolase activity"/>
    <property type="evidence" value="ECO:0007669"/>
    <property type="project" value="UniProtKB-KW"/>
</dbReference>
<evidence type="ECO:0000313" key="3">
    <source>
        <dbReference type="Proteomes" id="UP000307378"/>
    </source>
</evidence>
<dbReference type="Proteomes" id="UP000307378">
    <property type="component" value="Unassembled WGS sequence"/>
</dbReference>
<evidence type="ECO:0000259" key="1">
    <source>
        <dbReference type="Pfam" id="PF04909"/>
    </source>
</evidence>
<accession>A0A4S8PLB1</accession>
<dbReference type="Gene3D" id="3.20.20.140">
    <property type="entry name" value="Metal-dependent hydrolases"/>
    <property type="match status" value="1"/>
</dbReference>
<dbReference type="RefSeq" id="WP_136543382.1">
    <property type="nucleotide sequence ID" value="NZ_STGU01000024.1"/>
</dbReference>
<reference evidence="2 3" key="1">
    <citation type="submission" date="2019-04" db="EMBL/GenBank/DDBJ databases">
        <title>genome sequence of strain W3.</title>
        <authorList>
            <person name="Gao J."/>
            <person name="Sun J."/>
        </authorList>
    </citation>
    <scope>NUCLEOTIDE SEQUENCE [LARGE SCALE GENOMIC DNA]</scope>
    <source>
        <strain evidence="2 3">W3</strain>
    </source>
</reference>
<gene>
    <name evidence="2" type="ORF">FAA86_22605</name>
</gene>
<feature type="domain" description="Amidohydrolase-related" evidence="1">
    <location>
        <begin position="21"/>
        <end position="285"/>
    </location>
</feature>
<dbReference type="InterPro" id="IPR032466">
    <property type="entry name" value="Metal_Hydrolase"/>
</dbReference>
<protein>
    <submittedName>
        <fullName evidence="2">Amidohydrolase</fullName>
    </submittedName>
</protein>
<dbReference type="SUPFAM" id="SSF51556">
    <property type="entry name" value="Metallo-dependent hydrolases"/>
    <property type="match status" value="1"/>
</dbReference>
<dbReference type="PANTHER" id="PTHR35563:SF2">
    <property type="entry name" value="BARREL METAL-DEPENDENT HYDROLASE, PUTATIVE (AFU_ORTHOLOGUE AFUA_1G16240)-RELATED"/>
    <property type="match status" value="1"/>
</dbReference>
<evidence type="ECO:0000313" key="2">
    <source>
        <dbReference type="EMBL" id="THV30575.1"/>
    </source>
</evidence>